<dbReference type="InterPro" id="IPR000639">
    <property type="entry name" value="Epox_hydrolase-like"/>
</dbReference>
<accession>A0AAU4K656</accession>
<sequence length="263" mass="28572">MSEMAVTIFGPADGDTVLAVHGITGHGRRWRDLATGHLPELRIVAPDLLGHGHASWAAPWTIERQVGALIEVLDDETGGPVVVVGHSFGGALAVHLARTAPERVRGLVLLDPAIGLDGERMSEVAAASLDSWYLRDAQDAWDRKRAEAWWEVPDALLTTEIAEHLTTDGQGRVTWRVHPSAVAATWSELARPFVVPAVAVPTHLVIADRVQPPYVRPEFLDAMHVALGDDLTVTHEDCDHMVPLSRPELTARLVRDIVARTAS</sequence>
<reference evidence="2 3" key="1">
    <citation type="submission" date="2022-10" db="EMBL/GenBank/DDBJ databases">
        <title>The complete genomes of actinobacterial strains from the NBC collection.</title>
        <authorList>
            <person name="Joergensen T.S."/>
            <person name="Alvarez Arevalo M."/>
            <person name="Sterndorff E.B."/>
            <person name="Faurdal D."/>
            <person name="Vuksanovic O."/>
            <person name="Mourched A.-S."/>
            <person name="Charusanti P."/>
            <person name="Shaw S."/>
            <person name="Blin K."/>
            <person name="Weber T."/>
        </authorList>
    </citation>
    <scope>NUCLEOTIDE SEQUENCE [LARGE SCALE GENOMIC DNA]</scope>
    <source>
        <strain evidence="2 3">NBC_00319</strain>
    </source>
</reference>
<dbReference type="InterPro" id="IPR029058">
    <property type="entry name" value="AB_hydrolase_fold"/>
</dbReference>
<feature type="domain" description="AB hydrolase-1" evidence="1">
    <location>
        <begin position="17"/>
        <end position="252"/>
    </location>
</feature>
<evidence type="ECO:0000313" key="3">
    <source>
        <dbReference type="Proteomes" id="UP001432128"/>
    </source>
</evidence>
<dbReference type="PRINTS" id="PR00412">
    <property type="entry name" value="EPOXHYDRLASE"/>
</dbReference>
<dbReference type="Gene3D" id="3.40.50.1820">
    <property type="entry name" value="alpha/beta hydrolase"/>
    <property type="match status" value="1"/>
</dbReference>
<dbReference type="RefSeq" id="WP_328858537.1">
    <property type="nucleotide sequence ID" value="NZ_CP108021.1"/>
</dbReference>
<dbReference type="AlphaFoldDB" id="A0AAU4K656"/>
<gene>
    <name evidence="2" type="ORF">OG579_06730</name>
</gene>
<evidence type="ECO:0000259" key="1">
    <source>
        <dbReference type="Pfam" id="PF12697"/>
    </source>
</evidence>
<dbReference type="Pfam" id="PF12697">
    <property type="entry name" value="Abhydrolase_6"/>
    <property type="match status" value="1"/>
</dbReference>
<dbReference type="EMBL" id="CP108021">
    <property type="protein sequence ID" value="WUM21477.1"/>
    <property type="molecule type" value="Genomic_DNA"/>
</dbReference>
<dbReference type="KEGG" id="whr:OG579_06730"/>
<keyword evidence="3" id="KW-1185">Reference proteome</keyword>
<dbReference type="GO" id="GO:0016787">
    <property type="term" value="F:hydrolase activity"/>
    <property type="evidence" value="ECO:0007669"/>
    <property type="project" value="UniProtKB-KW"/>
</dbReference>
<protein>
    <submittedName>
        <fullName evidence="2">Alpha/beta hydrolase</fullName>
    </submittedName>
</protein>
<dbReference type="SUPFAM" id="SSF53474">
    <property type="entry name" value="alpha/beta-Hydrolases"/>
    <property type="match status" value="1"/>
</dbReference>
<dbReference type="PANTHER" id="PTHR43798">
    <property type="entry name" value="MONOACYLGLYCEROL LIPASE"/>
    <property type="match status" value="1"/>
</dbReference>
<dbReference type="InterPro" id="IPR000073">
    <property type="entry name" value="AB_hydrolase_1"/>
</dbReference>
<organism evidence="2 3">
    <name type="scientific">Williamsia herbipolensis</name>
    <dbReference type="NCBI Taxonomy" id="1603258"/>
    <lineage>
        <taxon>Bacteria</taxon>
        <taxon>Bacillati</taxon>
        <taxon>Actinomycetota</taxon>
        <taxon>Actinomycetes</taxon>
        <taxon>Mycobacteriales</taxon>
        <taxon>Nocardiaceae</taxon>
        <taxon>Williamsia</taxon>
    </lineage>
</organism>
<evidence type="ECO:0000313" key="2">
    <source>
        <dbReference type="EMBL" id="WUM21477.1"/>
    </source>
</evidence>
<keyword evidence="2" id="KW-0378">Hydrolase</keyword>
<dbReference type="InterPro" id="IPR050266">
    <property type="entry name" value="AB_hydrolase_sf"/>
</dbReference>
<proteinExistence type="predicted"/>
<dbReference type="Proteomes" id="UP001432128">
    <property type="component" value="Chromosome"/>
</dbReference>
<name>A0AAU4K656_9NOCA</name>
<dbReference type="PRINTS" id="PR00111">
    <property type="entry name" value="ABHYDROLASE"/>
</dbReference>